<dbReference type="SUPFAM" id="SSF54523">
    <property type="entry name" value="Pili subunits"/>
    <property type="match status" value="1"/>
</dbReference>
<dbReference type="Pfam" id="PF07596">
    <property type="entry name" value="SBP_bac_10"/>
    <property type="match status" value="1"/>
</dbReference>
<dbReference type="PANTHER" id="PTHR30093:SF2">
    <property type="entry name" value="TYPE II SECRETION SYSTEM PROTEIN H"/>
    <property type="match status" value="1"/>
</dbReference>
<dbReference type="Gene3D" id="3.30.700.10">
    <property type="entry name" value="Glycoprotein, Type 4 Pilin"/>
    <property type="match status" value="1"/>
</dbReference>
<dbReference type="RefSeq" id="WP_194539403.1">
    <property type="nucleotide sequence ID" value="NZ_JACEFB010000015.1"/>
</dbReference>
<feature type="domain" description="DUF1559" evidence="2">
    <location>
        <begin position="64"/>
        <end position="108"/>
    </location>
</feature>
<evidence type="ECO:0000313" key="4">
    <source>
        <dbReference type="Proteomes" id="UP000542342"/>
    </source>
</evidence>
<keyword evidence="1" id="KW-0472">Membrane</keyword>
<dbReference type="InterPro" id="IPR045584">
    <property type="entry name" value="Pilin-like"/>
</dbReference>
<protein>
    <submittedName>
        <fullName evidence="3">DUF1559 domain-containing protein</fullName>
    </submittedName>
</protein>
<evidence type="ECO:0000313" key="3">
    <source>
        <dbReference type="EMBL" id="MBA2227539.1"/>
    </source>
</evidence>
<name>A0A7V8VGC4_9BACT</name>
<proteinExistence type="predicted"/>
<comment type="caution">
    <text evidence="3">The sequence shown here is derived from an EMBL/GenBank/DDBJ whole genome shotgun (WGS) entry which is preliminary data.</text>
</comment>
<organism evidence="3 4">
    <name type="scientific">Thermogemmata fonticola</name>
    <dbReference type="NCBI Taxonomy" id="2755323"/>
    <lineage>
        <taxon>Bacteria</taxon>
        <taxon>Pseudomonadati</taxon>
        <taxon>Planctomycetota</taxon>
        <taxon>Planctomycetia</taxon>
        <taxon>Gemmatales</taxon>
        <taxon>Gemmataceae</taxon>
        <taxon>Thermogemmata</taxon>
    </lineage>
</organism>
<dbReference type="AlphaFoldDB" id="A0A7V8VGC4"/>
<keyword evidence="1" id="KW-0812">Transmembrane</keyword>
<reference evidence="3 4" key="1">
    <citation type="submission" date="2020-07" db="EMBL/GenBank/DDBJ databases">
        <title>Thermogemmata thermophila gen. nov., sp. nov., a novel moderate thermophilic planctomycete from a Kamchatka hot spring.</title>
        <authorList>
            <person name="Elcheninov A.G."/>
            <person name="Podosokorskaya O.A."/>
            <person name="Kovaleva O.L."/>
            <person name="Novikov A."/>
            <person name="Bonch-Osmolovskaya E.A."/>
            <person name="Toshchakov S.V."/>
            <person name="Kublanov I.V."/>
        </authorList>
    </citation>
    <scope>NUCLEOTIDE SEQUENCE [LARGE SCALE GENOMIC DNA]</scope>
    <source>
        <strain evidence="3 4">2918</strain>
    </source>
</reference>
<sequence>MWTCVLTVFRLHALPNLPQRGPSRRARLASASRFPLRHAFTLIELLVVIAIIAILIGLLLPAVQKVRTAAARIKGANNIRQLALACHNYHDTHGKLPPTSVFTWSTPTYTIQYWYGLVTYSSTTYQVVSVDPTRGILTNFYENNTEVAKCPGIEGYPVRATVGMLSRGYAYNRHVQNKRLHHLPTSQTFLFAEQVQLNPDGTLQEVFDSFGSPYVPNPYGGTNAFTSWGVNCAHFRFAGVGNVAMADGHVETRRPVDVPSVAPFPQAVWDANKGKYSLGFLSNIPAEYTGDQ</sequence>
<evidence type="ECO:0000256" key="1">
    <source>
        <dbReference type="SAM" id="Phobius"/>
    </source>
</evidence>
<dbReference type="NCBIfam" id="TIGR02532">
    <property type="entry name" value="IV_pilin_GFxxxE"/>
    <property type="match status" value="1"/>
</dbReference>
<dbReference type="EMBL" id="JACEFB010000015">
    <property type="protein sequence ID" value="MBA2227539.1"/>
    <property type="molecule type" value="Genomic_DNA"/>
</dbReference>
<evidence type="ECO:0000259" key="2">
    <source>
        <dbReference type="Pfam" id="PF07596"/>
    </source>
</evidence>
<accession>A0A7V8VGC4</accession>
<dbReference type="Proteomes" id="UP000542342">
    <property type="component" value="Unassembled WGS sequence"/>
</dbReference>
<dbReference type="InterPro" id="IPR012902">
    <property type="entry name" value="N_methyl_site"/>
</dbReference>
<feature type="transmembrane region" description="Helical" evidence="1">
    <location>
        <begin position="37"/>
        <end position="63"/>
    </location>
</feature>
<dbReference type="Pfam" id="PF07963">
    <property type="entry name" value="N_methyl"/>
    <property type="match status" value="1"/>
</dbReference>
<gene>
    <name evidence="3" type="ORF">H0921_15370</name>
</gene>
<dbReference type="InterPro" id="IPR011453">
    <property type="entry name" value="DUF1559"/>
</dbReference>
<dbReference type="PANTHER" id="PTHR30093">
    <property type="entry name" value="GENERAL SECRETION PATHWAY PROTEIN G"/>
    <property type="match status" value="1"/>
</dbReference>
<keyword evidence="4" id="KW-1185">Reference proteome</keyword>
<keyword evidence="1" id="KW-1133">Transmembrane helix</keyword>